<dbReference type="EMBL" id="ATHL01000153">
    <property type="protein sequence ID" value="EQB07690.1"/>
    <property type="molecule type" value="Genomic_DNA"/>
</dbReference>
<sequence length="86" mass="8992">MSVIVEGGTIRLVGLCPVEDAEPLLSALQDDPTRAVDVSGLESAHFAVIQLLTLFAATVEGEFPDPFLRTLCLQSLATGAGRANPV</sequence>
<name>T0I7M3_9SPHN</name>
<dbReference type="RefSeq" id="WP_021236221.1">
    <property type="nucleotide sequence ID" value="NZ_ATHL01000153.1"/>
</dbReference>
<dbReference type="AlphaFoldDB" id="T0I7M3"/>
<evidence type="ECO:0000313" key="2">
    <source>
        <dbReference type="Proteomes" id="UP000015527"/>
    </source>
</evidence>
<keyword evidence="2" id="KW-1185">Reference proteome</keyword>
<organism evidence="1 2">
    <name type="scientific">Novosphingobium lindaniclasticum LE124</name>
    <dbReference type="NCBI Taxonomy" id="1096930"/>
    <lineage>
        <taxon>Bacteria</taxon>
        <taxon>Pseudomonadati</taxon>
        <taxon>Pseudomonadota</taxon>
        <taxon>Alphaproteobacteria</taxon>
        <taxon>Sphingomonadales</taxon>
        <taxon>Sphingomonadaceae</taxon>
        <taxon>Novosphingobium</taxon>
    </lineage>
</organism>
<accession>T0I7M3</accession>
<dbReference type="OrthoDB" id="7585928at2"/>
<evidence type="ECO:0000313" key="1">
    <source>
        <dbReference type="EMBL" id="EQB07690.1"/>
    </source>
</evidence>
<reference evidence="1 2" key="1">
    <citation type="journal article" date="2013" name="Genome Announc.">
        <title>Genome Sequence of Novosphingobium lindaniclasticum LE124T, Isolated from a Hexachlorocyclohexane Dumpsite.</title>
        <authorList>
            <person name="Saxena A."/>
            <person name="Nayyar N."/>
            <person name="Sangwan N."/>
            <person name="Kumari R."/>
            <person name="Khurana J.P."/>
            <person name="Lal R."/>
        </authorList>
    </citation>
    <scope>NUCLEOTIDE SEQUENCE [LARGE SCALE GENOMIC DNA]</scope>
    <source>
        <strain evidence="1 2">LE124</strain>
    </source>
</reference>
<gene>
    <name evidence="1" type="ORF">L284_22790</name>
</gene>
<dbReference type="eggNOG" id="ENOG502ZZM1">
    <property type="taxonomic scope" value="Bacteria"/>
</dbReference>
<dbReference type="Proteomes" id="UP000015527">
    <property type="component" value="Unassembled WGS sequence"/>
</dbReference>
<proteinExistence type="predicted"/>
<evidence type="ECO:0008006" key="3">
    <source>
        <dbReference type="Google" id="ProtNLM"/>
    </source>
</evidence>
<dbReference type="PATRIC" id="fig|1096930.3.peg.4488"/>
<comment type="caution">
    <text evidence="1">The sequence shown here is derived from an EMBL/GenBank/DDBJ whole genome shotgun (WGS) entry which is preliminary data.</text>
</comment>
<protein>
    <recommendedName>
        <fullName evidence="3">STAS domain-containing protein</fullName>
    </recommendedName>
</protein>